<dbReference type="Proteomes" id="UP000006281">
    <property type="component" value="Chromosome"/>
</dbReference>
<keyword evidence="3" id="KW-1185">Reference proteome</keyword>
<dbReference type="RefSeq" id="WP_015103223.1">
    <property type="nucleotide sequence ID" value="NC_019673.1"/>
</dbReference>
<sequence>MTGLMTASADVLSAEQLPLLQLGFTAWVVLAAATGVALAVVLLSRRLQARDQRAGVTVTFDGDRTVRSFRFTLTVRGHHVEIAHGPGTGPAYEIRKTGPTTAELTRPNGHPLRLEHDVPVRLGEGIWLKYVDNGRGAQDDELL</sequence>
<keyword evidence="1" id="KW-0472">Membrane</keyword>
<proteinExistence type="predicted"/>
<name>K0K6J0_SACES</name>
<keyword evidence="1" id="KW-0812">Transmembrane</keyword>
<gene>
    <name evidence="2" type="ordered locus">BN6_58540</name>
</gene>
<dbReference type="AlphaFoldDB" id="K0K6J0"/>
<reference evidence="2 3" key="1">
    <citation type="journal article" date="2012" name="BMC Genomics">
        <title>Complete genome sequence of Saccharothrix espanaensis DSM 44229T and comparison to the other completely sequenced Pseudonocardiaceae.</title>
        <authorList>
            <person name="Strobel T."/>
            <person name="Al-Dilaimi A."/>
            <person name="Blom J."/>
            <person name="Gessner A."/>
            <person name="Kalinowski J."/>
            <person name="Luzhetska M."/>
            <person name="Puhler A."/>
            <person name="Szczepanowski R."/>
            <person name="Bechthold A."/>
            <person name="Ruckert C."/>
        </authorList>
    </citation>
    <scope>NUCLEOTIDE SEQUENCE [LARGE SCALE GENOMIC DNA]</scope>
    <source>
        <strain evidence="3">ATCC 51144 / DSM 44229 / JCM 9112 / NBRC 15066 / NRRL 15764</strain>
    </source>
</reference>
<feature type="transmembrane region" description="Helical" evidence="1">
    <location>
        <begin position="20"/>
        <end position="43"/>
    </location>
</feature>
<dbReference type="STRING" id="1179773.BN6_58540"/>
<protein>
    <submittedName>
        <fullName evidence="2">Putative membrane protein</fullName>
    </submittedName>
</protein>
<dbReference type="HOGENOM" id="CLU_1804808_0_0_11"/>
<organism evidence="2 3">
    <name type="scientific">Saccharothrix espanaensis (strain ATCC 51144 / DSM 44229 / JCM 9112 / NBRC 15066 / NRRL 15764)</name>
    <dbReference type="NCBI Taxonomy" id="1179773"/>
    <lineage>
        <taxon>Bacteria</taxon>
        <taxon>Bacillati</taxon>
        <taxon>Actinomycetota</taxon>
        <taxon>Actinomycetes</taxon>
        <taxon>Pseudonocardiales</taxon>
        <taxon>Pseudonocardiaceae</taxon>
        <taxon>Saccharothrix</taxon>
    </lineage>
</organism>
<accession>K0K6J0</accession>
<dbReference type="EMBL" id="HE804045">
    <property type="protein sequence ID" value="CCH33112.1"/>
    <property type="molecule type" value="Genomic_DNA"/>
</dbReference>
<dbReference type="BioCyc" id="SESP1179773:BN6_RS28155-MONOMER"/>
<keyword evidence="1" id="KW-1133">Transmembrane helix</keyword>
<evidence type="ECO:0000313" key="3">
    <source>
        <dbReference type="Proteomes" id="UP000006281"/>
    </source>
</evidence>
<evidence type="ECO:0000256" key="1">
    <source>
        <dbReference type="SAM" id="Phobius"/>
    </source>
</evidence>
<dbReference type="KEGG" id="sesp:BN6_58540"/>
<dbReference type="PATRIC" id="fig|1179773.3.peg.5886"/>
<evidence type="ECO:0000313" key="2">
    <source>
        <dbReference type="EMBL" id="CCH33112.1"/>
    </source>
</evidence>